<reference evidence="3 4" key="1">
    <citation type="journal article" date="2023" name="bioRxiv">
        <title>Genome report: Whole genome sequence and annotation of Penstemon davidsonii.</title>
        <authorList>
            <person name="Ostevik K.L."/>
            <person name="Alabady M."/>
            <person name="Zhang M."/>
            <person name="Rausher M.D."/>
        </authorList>
    </citation>
    <scope>NUCLEOTIDE SEQUENCE [LARGE SCALE GENOMIC DNA]</scope>
    <source>
        <strain evidence="3">DNT005</strain>
        <tissue evidence="3">Whole leaf</tissue>
    </source>
</reference>
<feature type="compositionally biased region" description="Basic and acidic residues" evidence="2">
    <location>
        <begin position="311"/>
        <end position="326"/>
    </location>
</feature>
<sequence length="1138" mass="127563">MAGAEGRYLNYEKFHASGTPLMKEIMVKIKEASLVKVLEAHADYVFTEDVAEFYRTRKNDLTKMIYVATVGGKTICVSPAVLNEIYDLKNEGGEVFTLGSEKEEEFWFICAKEGEAMTETLMKTQLKDEFQRFADIIAKIFECSTSSLDGLPRRRYQTMVCIYYGLPVNWAVHYFYLLALKKNGHVIMLSHLLSTLGCTLVNGKIVHKLKEVKVYEPVKVEATSKRKAKGKAEKSAATKKPKVNTKAKSADQTVNPAVEARSVECNAADKIVTEVTKEIEEMTTETSPERTESDEPVQVKESSQRNTAAERPVDAVEKAADDKTAEDQSLNKSAVAEQPTTLTAEENVPLIHPTPIAAAPLQIVESPAARRKRTGKAKIKVVTAAEKKRREEEEKKKKEHQHALKLSELEAQARNMSAAEIAAKEAQDLAQALEASTKDAHGPRYSGGIEIGDNKKPRAVMPTPKLPKKKRSELKYALEIVQNDPEVFKQFVADLERYNDILVRQSLFVAEKIRYNRWREYRLTKTKEQIIQWKEFAAEERWVLQFLETGCLRQALDSDHFLDMVHYRLRKLAKSEAKKLQSSVPETPAENENLKERAAKLALSVTLKMWAKKTRYQKGQPSSMTPLPSLQQIVFGPAIKTYEDLPEQTTSPFVPALIFTHKTVVADNGVDVVTEVNEPVQVQKKTDEKISTSSEQLPQQQTTLTDEPKETDKTPEIVPASTAIPSTSASMQPTILESIQQLIANSMKEMEDRHREQLKKFEEVALNLLSAAAADPSPLIVEEIASIKNEVHAIRLDVETFGARVKNNTAGWRDITEVVANAMEAQEEKTESMLKAFTTSADLILSSQIQLCDQVDLTFKKIESYDTLQQLKRENHLLAVDKNIRLLCEEINITPVLPEEPINPADDDKKGEDGGSTSKKGADANHSAEAITQRLAGRLRQECRNIERQIRDIQKEEKSVQKAIKEAAKRNDMGSAKSLAKELVRSRKTVNRLYENKAQLNSISMHLGESVAIARTVGHLSKSAEVMKLVNNLMKGPQVAVTMQEFSKEMTKAGVIEEMMNDAVDDALDSEDIEEETEEEIEKVLTAIAGETAAQLPEAIRRKEKLKQPAATSEEAEENVDDEEELEEIRARLARVRS</sequence>
<feature type="compositionally biased region" description="Polar residues" evidence="2">
    <location>
        <begin position="691"/>
        <end position="705"/>
    </location>
</feature>
<feature type="coiled-coil region" evidence="1">
    <location>
        <begin position="381"/>
        <end position="436"/>
    </location>
</feature>
<organism evidence="3 4">
    <name type="scientific">Penstemon davidsonii</name>
    <dbReference type="NCBI Taxonomy" id="160366"/>
    <lineage>
        <taxon>Eukaryota</taxon>
        <taxon>Viridiplantae</taxon>
        <taxon>Streptophyta</taxon>
        <taxon>Embryophyta</taxon>
        <taxon>Tracheophyta</taxon>
        <taxon>Spermatophyta</taxon>
        <taxon>Magnoliopsida</taxon>
        <taxon>eudicotyledons</taxon>
        <taxon>Gunneridae</taxon>
        <taxon>Pentapetalae</taxon>
        <taxon>asterids</taxon>
        <taxon>lamiids</taxon>
        <taxon>Lamiales</taxon>
        <taxon>Plantaginaceae</taxon>
        <taxon>Cheloneae</taxon>
        <taxon>Penstemon</taxon>
    </lineage>
</organism>
<dbReference type="Pfam" id="PF03357">
    <property type="entry name" value="Snf7"/>
    <property type="match status" value="1"/>
</dbReference>
<evidence type="ECO:0000256" key="1">
    <source>
        <dbReference type="SAM" id="Coils"/>
    </source>
</evidence>
<dbReference type="EMBL" id="JAYDYQ010001087">
    <property type="protein sequence ID" value="KAK4492689.1"/>
    <property type="molecule type" value="Genomic_DNA"/>
</dbReference>
<dbReference type="PANTHER" id="PTHR10476">
    <property type="entry name" value="CHARGED MULTIVESICULAR BODY PROTEIN"/>
    <property type="match status" value="1"/>
</dbReference>
<feature type="coiled-coil region" evidence="1">
    <location>
        <begin position="936"/>
        <end position="970"/>
    </location>
</feature>
<feature type="compositionally biased region" description="Polar residues" evidence="2">
    <location>
        <begin position="246"/>
        <end position="255"/>
    </location>
</feature>
<feature type="region of interest" description="Disordered" evidence="2">
    <location>
        <begin position="683"/>
        <end position="714"/>
    </location>
</feature>
<feature type="region of interest" description="Disordered" evidence="2">
    <location>
        <begin position="897"/>
        <end position="928"/>
    </location>
</feature>
<dbReference type="Proteomes" id="UP001291926">
    <property type="component" value="Unassembled WGS sequence"/>
</dbReference>
<comment type="caution">
    <text evidence="3">The sequence shown here is derived from an EMBL/GenBank/DDBJ whole genome shotgun (WGS) entry which is preliminary data.</text>
</comment>
<feature type="compositionally biased region" description="Acidic residues" evidence="2">
    <location>
        <begin position="1114"/>
        <end position="1126"/>
    </location>
</feature>
<protein>
    <submittedName>
        <fullName evidence="3">Uncharacterized protein</fullName>
    </submittedName>
</protein>
<feature type="region of interest" description="Disordered" evidence="2">
    <location>
        <begin position="1100"/>
        <end position="1126"/>
    </location>
</feature>
<gene>
    <name evidence="3" type="ORF">RD792_003509</name>
</gene>
<accession>A0ABR0DUF8</accession>
<feature type="region of interest" description="Disordered" evidence="2">
    <location>
        <begin position="437"/>
        <end position="465"/>
    </location>
</feature>
<evidence type="ECO:0000313" key="4">
    <source>
        <dbReference type="Proteomes" id="UP001291926"/>
    </source>
</evidence>
<keyword evidence="1" id="KW-0175">Coiled coil</keyword>
<feature type="region of interest" description="Disordered" evidence="2">
    <location>
        <begin position="225"/>
        <end position="255"/>
    </location>
</feature>
<keyword evidence="4" id="KW-1185">Reference proteome</keyword>
<evidence type="ECO:0000256" key="2">
    <source>
        <dbReference type="SAM" id="MobiDB-lite"/>
    </source>
</evidence>
<feature type="compositionally biased region" description="Polar residues" evidence="2">
    <location>
        <begin position="327"/>
        <end position="344"/>
    </location>
</feature>
<evidence type="ECO:0000313" key="3">
    <source>
        <dbReference type="EMBL" id="KAK4492689.1"/>
    </source>
</evidence>
<dbReference type="InterPro" id="IPR005024">
    <property type="entry name" value="Snf7_fam"/>
</dbReference>
<dbReference type="Gene3D" id="6.10.140.1230">
    <property type="match status" value="1"/>
</dbReference>
<feature type="compositionally biased region" description="Basic and acidic residues" evidence="2">
    <location>
        <begin position="225"/>
        <end position="236"/>
    </location>
</feature>
<feature type="region of interest" description="Disordered" evidence="2">
    <location>
        <begin position="279"/>
        <end position="349"/>
    </location>
</feature>
<name>A0ABR0DUF8_9LAMI</name>
<proteinExistence type="predicted"/>